<reference evidence="1 2" key="1">
    <citation type="journal article" date="2023" name="bioRxiv">
        <title>Conserved and derived expression patterns and positive selection on dental genes reveal complex evolutionary context of ever-growing rodent molars.</title>
        <authorList>
            <person name="Calamari Z.T."/>
            <person name="Song A."/>
            <person name="Cohen E."/>
            <person name="Akter M."/>
            <person name="Roy R.D."/>
            <person name="Hallikas O."/>
            <person name="Christensen M.M."/>
            <person name="Li P."/>
            <person name="Marangoni P."/>
            <person name="Jernvall J."/>
            <person name="Klein O.D."/>
        </authorList>
    </citation>
    <scope>NUCLEOTIDE SEQUENCE [LARGE SCALE GENOMIC DNA]</scope>
    <source>
        <strain evidence="1">V071</strain>
    </source>
</reference>
<proteinExistence type="predicted"/>
<dbReference type="InterPro" id="IPR042201">
    <property type="entry name" value="FH2_Formin_sf"/>
</dbReference>
<dbReference type="Gene3D" id="1.20.58.2220">
    <property type="entry name" value="Formin, FH2 domain"/>
    <property type="match status" value="1"/>
</dbReference>
<dbReference type="AlphaFoldDB" id="A0AAW0IGW2"/>
<organism evidence="1 2">
    <name type="scientific">Myodes glareolus</name>
    <name type="common">Bank vole</name>
    <name type="synonym">Clethrionomys glareolus</name>
    <dbReference type="NCBI Taxonomy" id="447135"/>
    <lineage>
        <taxon>Eukaryota</taxon>
        <taxon>Metazoa</taxon>
        <taxon>Chordata</taxon>
        <taxon>Craniata</taxon>
        <taxon>Vertebrata</taxon>
        <taxon>Euteleostomi</taxon>
        <taxon>Mammalia</taxon>
        <taxon>Eutheria</taxon>
        <taxon>Euarchontoglires</taxon>
        <taxon>Glires</taxon>
        <taxon>Rodentia</taxon>
        <taxon>Myomorpha</taxon>
        <taxon>Muroidea</taxon>
        <taxon>Cricetidae</taxon>
        <taxon>Arvicolinae</taxon>
        <taxon>Myodes</taxon>
    </lineage>
</organism>
<dbReference type="Proteomes" id="UP001488838">
    <property type="component" value="Unassembled WGS sequence"/>
</dbReference>
<comment type="caution">
    <text evidence="1">The sequence shown here is derived from an EMBL/GenBank/DDBJ whole genome shotgun (WGS) entry which is preliminary data.</text>
</comment>
<protein>
    <submittedName>
        <fullName evidence="1">Uncharacterized protein</fullName>
    </submittedName>
</protein>
<gene>
    <name evidence="1" type="ORF">U0070_017004</name>
</gene>
<dbReference type="EMBL" id="JBBHLL010000135">
    <property type="protein sequence ID" value="KAK7813486.1"/>
    <property type="molecule type" value="Genomic_DNA"/>
</dbReference>
<keyword evidence="2" id="KW-1185">Reference proteome</keyword>
<accession>A0AAW0IGW2</accession>
<evidence type="ECO:0000313" key="2">
    <source>
        <dbReference type="Proteomes" id="UP001488838"/>
    </source>
</evidence>
<feature type="non-terminal residue" evidence="1">
    <location>
        <position position="61"/>
    </location>
</feature>
<name>A0AAW0IGW2_MYOGA</name>
<evidence type="ECO:0000313" key="1">
    <source>
        <dbReference type="EMBL" id="KAK7813486.1"/>
    </source>
</evidence>
<dbReference type="SUPFAM" id="SSF101447">
    <property type="entry name" value="Formin homology 2 domain (FH2 domain)"/>
    <property type="match status" value="1"/>
</dbReference>
<sequence length="61" mass="7291">MEESHLENAQKSFEATVDYFGMKPKTGEKEITPSYVFMVWFEFCSDFKTIWKRESKNISKE</sequence>